<feature type="compositionally biased region" description="Basic and acidic residues" evidence="1">
    <location>
        <begin position="585"/>
        <end position="595"/>
    </location>
</feature>
<comment type="caution">
    <text evidence="3">The sequence shown here is derived from an EMBL/GenBank/DDBJ whole genome shotgun (WGS) entry which is preliminary data.</text>
</comment>
<feature type="compositionally biased region" description="Polar residues" evidence="1">
    <location>
        <begin position="713"/>
        <end position="722"/>
    </location>
</feature>
<evidence type="ECO:0000313" key="3">
    <source>
        <dbReference type="EMBL" id="EXJ79850.1"/>
    </source>
</evidence>
<feature type="compositionally biased region" description="Basic and acidic residues" evidence="1">
    <location>
        <begin position="924"/>
        <end position="935"/>
    </location>
</feature>
<feature type="compositionally biased region" description="Basic and acidic residues" evidence="1">
    <location>
        <begin position="171"/>
        <end position="180"/>
    </location>
</feature>
<feature type="region of interest" description="Disordered" evidence="1">
    <location>
        <begin position="584"/>
        <end position="738"/>
    </location>
</feature>
<feature type="compositionally biased region" description="Polar residues" evidence="1">
    <location>
        <begin position="455"/>
        <end position="471"/>
    </location>
</feature>
<feature type="region of interest" description="Disordered" evidence="1">
    <location>
        <begin position="1"/>
        <end position="197"/>
    </location>
</feature>
<dbReference type="InterPro" id="IPR039278">
    <property type="entry name" value="Red1"/>
</dbReference>
<gene>
    <name evidence="3" type="ORF">A1O3_08135</name>
</gene>
<accession>W9XRB3</accession>
<feature type="region of interest" description="Disordered" evidence="1">
    <location>
        <begin position="757"/>
        <end position="816"/>
    </location>
</feature>
<feature type="domain" description="Putative zinc-finger" evidence="2">
    <location>
        <begin position="1274"/>
        <end position="1294"/>
    </location>
</feature>
<dbReference type="PANTHER" id="PTHR21563:SF3">
    <property type="entry name" value="ZINC FINGER C3H1 DOMAIN-CONTAINING PROTEIN"/>
    <property type="match status" value="1"/>
</dbReference>
<reference evidence="3 4" key="1">
    <citation type="submission" date="2013-03" db="EMBL/GenBank/DDBJ databases">
        <title>The Genome Sequence of Capronia epimyces CBS 606.96.</title>
        <authorList>
            <consortium name="The Broad Institute Genomics Platform"/>
            <person name="Cuomo C."/>
            <person name="de Hoog S."/>
            <person name="Gorbushina A."/>
            <person name="Walker B."/>
            <person name="Young S.K."/>
            <person name="Zeng Q."/>
            <person name="Gargeya S."/>
            <person name="Fitzgerald M."/>
            <person name="Haas B."/>
            <person name="Abouelleil A."/>
            <person name="Allen A.W."/>
            <person name="Alvarado L."/>
            <person name="Arachchi H.M."/>
            <person name="Berlin A.M."/>
            <person name="Chapman S.B."/>
            <person name="Gainer-Dewar J."/>
            <person name="Goldberg J."/>
            <person name="Griggs A."/>
            <person name="Gujja S."/>
            <person name="Hansen M."/>
            <person name="Howarth C."/>
            <person name="Imamovic A."/>
            <person name="Ireland A."/>
            <person name="Larimer J."/>
            <person name="McCowan C."/>
            <person name="Murphy C."/>
            <person name="Pearson M."/>
            <person name="Poon T.W."/>
            <person name="Priest M."/>
            <person name="Roberts A."/>
            <person name="Saif S."/>
            <person name="Shea T."/>
            <person name="Sisk P."/>
            <person name="Sykes S."/>
            <person name="Wortman J."/>
            <person name="Nusbaum C."/>
            <person name="Birren B."/>
        </authorList>
    </citation>
    <scope>NUCLEOTIDE SEQUENCE [LARGE SCALE GENOMIC DNA]</scope>
    <source>
        <strain evidence="3 4">CBS 606.96</strain>
    </source>
</reference>
<name>W9XRB3_9EURO</name>
<dbReference type="InterPro" id="IPR019607">
    <property type="entry name" value="Putative_zinc-finger_domain"/>
</dbReference>
<feature type="compositionally biased region" description="Low complexity" evidence="1">
    <location>
        <begin position="243"/>
        <end position="256"/>
    </location>
</feature>
<feature type="compositionally biased region" description="Basic and acidic residues" evidence="1">
    <location>
        <begin position="1162"/>
        <end position="1174"/>
    </location>
</feature>
<dbReference type="RefSeq" id="XP_007736424.1">
    <property type="nucleotide sequence ID" value="XM_007738234.1"/>
</dbReference>
<evidence type="ECO:0000259" key="2">
    <source>
        <dbReference type="Pfam" id="PF10650"/>
    </source>
</evidence>
<keyword evidence="4" id="KW-1185">Reference proteome</keyword>
<dbReference type="GO" id="GO:0000178">
    <property type="term" value="C:exosome (RNase complex)"/>
    <property type="evidence" value="ECO:0007669"/>
    <property type="project" value="TreeGrafter"/>
</dbReference>
<feature type="region of interest" description="Disordered" evidence="1">
    <location>
        <begin position="236"/>
        <end position="269"/>
    </location>
</feature>
<feature type="compositionally biased region" description="Pro residues" evidence="1">
    <location>
        <begin position="41"/>
        <end position="50"/>
    </location>
</feature>
<organism evidence="3 4">
    <name type="scientific">Capronia epimyces CBS 606.96</name>
    <dbReference type="NCBI Taxonomy" id="1182542"/>
    <lineage>
        <taxon>Eukaryota</taxon>
        <taxon>Fungi</taxon>
        <taxon>Dikarya</taxon>
        <taxon>Ascomycota</taxon>
        <taxon>Pezizomycotina</taxon>
        <taxon>Eurotiomycetes</taxon>
        <taxon>Chaetothyriomycetidae</taxon>
        <taxon>Chaetothyriales</taxon>
        <taxon>Herpotrichiellaceae</taxon>
        <taxon>Capronia</taxon>
    </lineage>
</organism>
<protein>
    <recommendedName>
        <fullName evidence="2">Putative zinc-finger domain-containing protein</fullName>
    </recommendedName>
</protein>
<feature type="compositionally biased region" description="Acidic residues" evidence="1">
    <location>
        <begin position="664"/>
        <end position="676"/>
    </location>
</feature>
<feature type="compositionally biased region" description="Polar residues" evidence="1">
    <location>
        <begin position="185"/>
        <end position="195"/>
    </location>
</feature>
<dbReference type="Proteomes" id="UP000019478">
    <property type="component" value="Unassembled WGS sequence"/>
</dbReference>
<feature type="compositionally biased region" description="Acidic residues" evidence="1">
    <location>
        <begin position="1125"/>
        <end position="1138"/>
    </location>
</feature>
<dbReference type="PANTHER" id="PTHR21563">
    <property type="entry name" value="ZINC FINGER C3H1 DOMAIN-CONTAINING PROTEIN"/>
    <property type="match status" value="1"/>
</dbReference>
<dbReference type="eggNOG" id="KOG4839">
    <property type="taxonomic scope" value="Eukaryota"/>
</dbReference>
<feature type="region of interest" description="Disordered" evidence="1">
    <location>
        <begin position="1040"/>
        <end position="1226"/>
    </location>
</feature>
<feature type="compositionally biased region" description="Polar residues" evidence="1">
    <location>
        <begin position="603"/>
        <end position="612"/>
    </location>
</feature>
<feature type="compositionally biased region" description="Low complexity" evidence="1">
    <location>
        <begin position="1"/>
        <end position="19"/>
    </location>
</feature>
<feature type="compositionally biased region" description="Low complexity" evidence="1">
    <location>
        <begin position="772"/>
        <end position="786"/>
    </location>
</feature>
<proteinExistence type="predicted"/>
<dbReference type="EMBL" id="AMGY01000007">
    <property type="protein sequence ID" value="EXJ79850.1"/>
    <property type="molecule type" value="Genomic_DNA"/>
</dbReference>
<feature type="compositionally biased region" description="Polar residues" evidence="1">
    <location>
        <begin position="358"/>
        <end position="375"/>
    </location>
</feature>
<feature type="compositionally biased region" description="Polar residues" evidence="1">
    <location>
        <begin position="942"/>
        <end position="954"/>
    </location>
</feature>
<feature type="region of interest" description="Disordered" evidence="1">
    <location>
        <begin position="355"/>
        <end position="375"/>
    </location>
</feature>
<feature type="compositionally biased region" description="Polar residues" evidence="1">
    <location>
        <begin position="979"/>
        <end position="990"/>
    </location>
</feature>
<feature type="compositionally biased region" description="Acidic residues" evidence="1">
    <location>
        <begin position="1092"/>
        <end position="1115"/>
    </location>
</feature>
<evidence type="ECO:0000313" key="4">
    <source>
        <dbReference type="Proteomes" id="UP000019478"/>
    </source>
</evidence>
<dbReference type="HOGENOM" id="CLU_253464_0_0_1"/>
<feature type="region of interest" description="Disordered" evidence="1">
    <location>
        <begin position="924"/>
        <end position="1011"/>
    </location>
</feature>
<evidence type="ECO:0000256" key="1">
    <source>
        <dbReference type="SAM" id="MobiDB-lite"/>
    </source>
</evidence>
<feature type="compositionally biased region" description="Low complexity" evidence="1">
    <location>
        <begin position="483"/>
        <end position="493"/>
    </location>
</feature>
<dbReference type="STRING" id="1182542.W9XRB3"/>
<feature type="compositionally biased region" description="Pro residues" evidence="1">
    <location>
        <begin position="100"/>
        <end position="112"/>
    </location>
</feature>
<sequence>MAHPYSSTPSYGGTTSYTPQQPYYSPFPPNGLLQQQIHTPPGQPQQPPQLPGSYQPSPSTNIPRFDANSQIRPPAPPFPHFPPPAAFNPDLFKQFASAGLPPPPPPSFPPMPVNTTGYPQFPPLVSSAAPSPYTHHNTSGTQAVGVGYSPNEQVPQHLSDPFGGPQQGQTETRESRDSRHGPQSYGAQNAGQNGASYPAHHIKTVDIDLDKGLPSFGSKSDLDLLFATAQGQVEQATADSRMGNASSTAGASADGGNVSPYDPSRPATIQDRASAGFGASTSVSGATLSKSVMRTYDNKSPTELRQLAKGALLSLVPHSILYKDLVREGVNPQVLRNLYGELGIKVELEETQQAREVAQTSSLPSTTDVPATSEQPSVDALVQGVGLDNIQATTHVPSPQASSKALGLSVLQKNEKPPLPVASDATNAPLAPSPNLERKDRIAQLLAAKTGRPSPATTNAIPPANDESSVSMEAGKPVPSTNPPSTSSPATGTAQAQNLPKARAQTEVVKQRMEQLRREAQAKAETTTLDGAAATATIAGGKSIADSVTISSQAIATYNAPSGESTFIIPGLFMTASGDLGLEETADRSAVRDSGDDTEMGGTLNNEYTAQDTVVPAEPRSSVSPTISLKRPLTFDANESGLQPQAKKIDTGEHSHGNGALGDAGDDNPSEGEILEGSEHDAMQMEAEATPQTPAEGVGRPGRYSDASMLQKPETSLPSLTALQEDPASASDQAGSGLLYRAKQSEIEAMRRKIAELEERNRLKRSRSQIEPSVSSIPQGGQQSSSPPAPQPPAQAAPLASSVQRPSLGARTISKLTPAQLAQRAAALKADLLRQRAQRQQVLQEGLPDLNAEVQKTEVRLERARSDLARTQADVENYQTALERSTRRVNELLGEIAELEKQLQEGRSGQKQYADELQQIKLDKLAEAEQVRENPAEESEPVPQTQPTTITSTASPPGPNSSNDDSGATLSHPNREVLSKTTLEDSTSAQPAIDAETATTSNGQAPDAPSKFLVTTAAHSQEAVGKEEALQAAARVDTLQTDAMEISPEPEYLPEIHQTTVPASDSRRPSNDTSMDMDDDSEGSVSMSDSGSEAEEEDDDDDDDDEEEEDYEPADADTSQPTQQSDEDSDEYDPEEAPVQDLTPTTGVNEEYELSEDQLDTEAGRSEDMAHEPVDQGQVVSATSADTKLDDSESGLELAEADSSPKTQDVPDGESPGATSILDGREPSTVHFVPYKTPLSTLKTYRFHPDYNDTVKTGYRSLTYSNQIDPSRPLCPTELSGEPCRDPKCEEQHFSQLGLSDDKILIQMSSAADIKDKTLRDQFIVGLKQVIAGLKARDVKEFEEVANALSAYRRNFFAEKEEAP</sequence>
<feature type="compositionally biased region" description="Pro residues" evidence="1">
    <location>
        <begin position="73"/>
        <end position="86"/>
    </location>
</feature>
<dbReference type="OrthoDB" id="1922977at2759"/>
<dbReference type="Pfam" id="PF10650">
    <property type="entry name" value="zf-C3H1"/>
    <property type="match status" value="1"/>
</dbReference>
<dbReference type="GeneID" id="19172224"/>
<dbReference type="GO" id="GO:0005634">
    <property type="term" value="C:nucleus"/>
    <property type="evidence" value="ECO:0007669"/>
    <property type="project" value="TreeGrafter"/>
</dbReference>
<feature type="compositionally biased region" description="Acidic residues" evidence="1">
    <location>
        <begin position="1150"/>
        <end position="1160"/>
    </location>
</feature>
<feature type="compositionally biased region" description="Basic and acidic residues" evidence="1">
    <location>
        <begin position="647"/>
        <end position="656"/>
    </location>
</feature>
<feature type="region of interest" description="Disordered" evidence="1">
    <location>
        <begin position="417"/>
        <end position="505"/>
    </location>
</feature>